<dbReference type="Pfam" id="PF12847">
    <property type="entry name" value="Methyltransf_18"/>
    <property type="match status" value="1"/>
</dbReference>
<dbReference type="Gene3D" id="3.40.50.150">
    <property type="entry name" value="Vaccinia Virus protein VP39"/>
    <property type="match status" value="1"/>
</dbReference>
<reference evidence="1" key="2">
    <citation type="journal article" date="2021" name="PeerJ">
        <title>Extensive microbial diversity within the chicken gut microbiome revealed by metagenomics and culture.</title>
        <authorList>
            <person name="Gilroy R."/>
            <person name="Ravi A."/>
            <person name="Getino M."/>
            <person name="Pursley I."/>
            <person name="Horton D.L."/>
            <person name="Alikhan N.F."/>
            <person name="Baker D."/>
            <person name="Gharbi K."/>
            <person name="Hall N."/>
            <person name="Watson M."/>
            <person name="Adriaenssens E.M."/>
            <person name="Foster-Nyarko E."/>
            <person name="Jarju S."/>
            <person name="Secka A."/>
            <person name="Antonio M."/>
            <person name="Oren A."/>
            <person name="Chaudhuri R.R."/>
            <person name="La Ragione R."/>
            <person name="Hildebrand F."/>
            <person name="Pallen M.J."/>
        </authorList>
    </citation>
    <scope>NUCLEOTIDE SEQUENCE</scope>
    <source>
        <strain evidence="1">CHK188-20938</strain>
    </source>
</reference>
<dbReference type="Proteomes" id="UP000824169">
    <property type="component" value="Unassembled WGS sequence"/>
</dbReference>
<gene>
    <name evidence="1" type="ORF">IAB71_00940</name>
</gene>
<dbReference type="InterPro" id="IPR029063">
    <property type="entry name" value="SAM-dependent_MTases_sf"/>
</dbReference>
<keyword evidence="1" id="KW-0489">Methyltransferase</keyword>
<keyword evidence="1" id="KW-0808">Transferase</keyword>
<dbReference type="PANTHER" id="PTHR38451:SF1">
    <property type="entry name" value="TRNA (ADENINE(22)-N(1))-METHYLTRANSFERASE"/>
    <property type="match status" value="1"/>
</dbReference>
<dbReference type="SUPFAM" id="SSF53335">
    <property type="entry name" value="S-adenosyl-L-methionine-dependent methyltransferases"/>
    <property type="match status" value="1"/>
</dbReference>
<dbReference type="CDD" id="cd02440">
    <property type="entry name" value="AdoMet_MTases"/>
    <property type="match status" value="1"/>
</dbReference>
<dbReference type="GO" id="GO:0032259">
    <property type="term" value="P:methylation"/>
    <property type="evidence" value="ECO:0007669"/>
    <property type="project" value="UniProtKB-KW"/>
</dbReference>
<comment type="caution">
    <text evidence="1">The sequence shown here is derived from an EMBL/GenBank/DDBJ whole genome shotgun (WGS) entry which is preliminary data.</text>
</comment>
<dbReference type="GO" id="GO:0160105">
    <property type="term" value="F:tRNA (adenine(22)-N1)-methyltransferase activity"/>
    <property type="evidence" value="ECO:0007669"/>
    <property type="project" value="InterPro"/>
</dbReference>
<evidence type="ECO:0000313" key="2">
    <source>
        <dbReference type="Proteomes" id="UP000824169"/>
    </source>
</evidence>
<organism evidence="1 2">
    <name type="scientific">Candidatus Scatomonas pullistercoris</name>
    <dbReference type="NCBI Taxonomy" id="2840920"/>
    <lineage>
        <taxon>Bacteria</taxon>
        <taxon>Bacillati</taxon>
        <taxon>Bacillota</taxon>
        <taxon>Clostridia</taxon>
        <taxon>Lachnospirales</taxon>
        <taxon>Lachnospiraceae</taxon>
        <taxon>Lachnospiraceae incertae sedis</taxon>
        <taxon>Candidatus Scatomonas</taxon>
    </lineage>
</organism>
<dbReference type="PIRSF" id="PIRSF018637">
    <property type="entry name" value="TrmK"/>
    <property type="match status" value="1"/>
</dbReference>
<dbReference type="EMBL" id="DVOO01000003">
    <property type="protein sequence ID" value="HIV24347.1"/>
    <property type="molecule type" value="Genomic_DNA"/>
</dbReference>
<dbReference type="InterPro" id="IPR006901">
    <property type="entry name" value="TrmK"/>
</dbReference>
<protein>
    <submittedName>
        <fullName evidence="1">SAM-dependent methyltransferase</fullName>
    </submittedName>
</protein>
<dbReference type="AlphaFoldDB" id="A0A9D1P1K3"/>
<evidence type="ECO:0000313" key="1">
    <source>
        <dbReference type="EMBL" id="HIV24347.1"/>
    </source>
</evidence>
<accession>A0A9D1P1K3</accession>
<reference evidence="1" key="1">
    <citation type="submission" date="2020-10" db="EMBL/GenBank/DDBJ databases">
        <authorList>
            <person name="Gilroy R."/>
        </authorList>
    </citation>
    <scope>NUCLEOTIDE SEQUENCE</scope>
    <source>
        <strain evidence="1">CHK188-20938</strain>
    </source>
</reference>
<proteinExistence type="predicted"/>
<name>A0A9D1P1K3_9FIRM</name>
<dbReference type="PANTHER" id="PTHR38451">
    <property type="entry name" value="TRNA (ADENINE(22)-N(1))-METHYLTRANSFERASE"/>
    <property type="match status" value="1"/>
</dbReference>
<dbReference type="Gene3D" id="1.10.287.1890">
    <property type="match status" value="1"/>
</dbReference>
<sequence length="231" mass="25521">MQLSERMRAVAAFVTPGNRVADVGCDHGYLAIWLCAEKIVPSALALDVNPGPLSAARQNIAARGLEAYIQTRLSDGLASLEPGEADTVVIAGMGGRLMSRILREGKRPLVSVKELVLEPQSEAGEVRRCLSGLGFQIVRENMVREAGKFYPVIRGVPGSGRELETEELKYGPCLLREGHPVLLESLKKEEKQLGQLLQALAARGENRSRERYLEIQEELRVIRRALAYYEK</sequence>